<gene>
    <name evidence="2" type="ORF">BpHYR1_023397</name>
</gene>
<comment type="caution">
    <text evidence="2">The sequence shown here is derived from an EMBL/GenBank/DDBJ whole genome shotgun (WGS) entry which is preliminary data.</text>
</comment>
<evidence type="ECO:0008006" key="4">
    <source>
        <dbReference type="Google" id="ProtNLM"/>
    </source>
</evidence>
<organism evidence="2 3">
    <name type="scientific">Brachionus plicatilis</name>
    <name type="common">Marine rotifer</name>
    <name type="synonym">Brachionus muelleri</name>
    <dbReference type="NCBI Taxonomy" id="10195"/>
    <lineage>
        <taxon>Eukaryota</taxon>
        <taxon>Metazoa</taxon>
        <taxon>Spiralia</taxon>
        <taxon>Gnathifera</taxon>
        <taxon>Rotifera</taxon>
        <taxon>Eurotatoria</taxon>
        <taxon>Monogononta</taxon>
        <taxon>Pseudotrocha</taxon>
        <taxon>Ploima</taxon>
        <taxon>Brachionidae</taxon>
        <taxon>Brachionus</taxon>
    </lineage>
</organism>
<keyword evidence="1" id="KW-0812">Transmembrane</keyword>
<feature type="transmembrane region" description="Helical" evidence="1">
    <location>
        <begin position="42"/>
        <end position="63"/>
    </location>
</feature>
<evidence type="ECO:0000313" key="3">
    <source>
        <dbReference type="Proteomes" id="UP000276133"/>
    </source>
</evidence>
<dbReference type="Proteomes" id="UP000276133">
    <property type="component" value="Unassembled WGS sequence"/>
</dbReference>
<dbReference type="AlphaFoldDB" id="A0A3M7QCE8"/>
<keyword evidence="3" id="KW-1185">Reference proteome</keyword>
<accession>A0A3M7QCE8</accession>
<feature type="transmembrane region" description="Helical" evidence="1">
    <location>
        <begin position="166"/>
        <end position="184"/>
    </location>
</feature>
<protein>
    <recommendedName>
        <fullName evidence="4">Transmembrane protein</fullName>
    </recommendedName>
</protein>
<keyword evidence="1" id="KW-0472">Membrane</keyword>
<evidence type="ECO:0000256" key="1">
    <source>
        <dbReference type="SAM" id="Phobius"/>
    </source>
</evidence>
<name>A0A3M7QCE8_BRAPC</name>
<keyword evidence="1" id="KW-1133">Transmembrane helix</keyword>
<sequence length="188" mass="22653">MFIYLFYYFFYSNNFYLHIIYNQIYAFCVAIKNYANKLQTQLICTVFLAAAFRILHFVTPAAFCSRRYKNFYFYRISFRPLEQKPFVKITNIFGAKIDPCGIQLVTLSHQDTALFLNKIFRILCEILEESINDQLEKKNILILIMKFKLPTFNQLRKNKIEFYNKAFVALLLIFYVFHQTVILWQNIF</sequence>
<dbReference type="EMBL" id="REGN01006682">
    <property type="protein sequence ID" value="RNA08628.1"/>
    <property type="molecule type" value="Genomic_DNA"/>
</dbReference>
<proteinExistence type="predicted"/>
<reference evidence="2 3" key="1">
    <citation type="journal article" date="2018" name="Sci. Rep.">
        <title>Genomic signatures of local adaptation to the degree of environmental predictability in rotifers.</title>
        <authorList>
            <person name="Franch-Gras L."/>
            <person name="Hahn C."/>
            <person name="Garcia-Roger E.M."/>
            <person name="Carmona M.J."/>
            <person name="Serra M."/>
            <person name="Gomez A."/>
        </authorList>
    </citation>
    <scope>NUCLEOTIDE SEQUENCE [LARGE SCALE GENOMIC DNA]</scope>
    <source>
        <strain evidence="2">HYR1</strain>
    </source>
</reference>
<feature type="transmembrane region" description="Helical" evidence="1">
    <location>
        <begin position="15"/>
        <end position="35"/>
    </location>
</feature>
<evidence type="ECO:0000313" key="2">
    <source>
        <dbReference type="EMBL" id="RNA08628.1"/>
    </source>
</evidence>